<dbReference type="GO" id="GO:0004764">
    <property type="term" value="F:shikimate 3-dehydrogenase (NADP+) activity"/>
    <property type="evidence" value="ECO:0007669"/>
    <property type="project" value="InterPro"/>
</dbReference>
<dbReference type="SUPFAM" id="SSF53223">
    <property type="entry name" value="Aminoacid dehydrogenase-like, N-terminal domain"/>
    <property type="match status" value="1"/>
</dbReference>
<dbReference type="GO" id="GO:0019632">
    <property type="term" value="P:shikimate metabolic process"/>
    <property type="evidence" value="ECO:0007669"/>
    <property type="project" value="TreeGrafter"/>
</dbReference>
<feature type="region of interest" description="Disordered" evidence="7">
    <location>
        <begin position="1"/>
        <end position="21"/>
    </location>
</feature>
<dbReference type="PANTHER" id="PTHR21089">
    <property type="entry name" value="SHIKIMATE DEHYDROGENASE"/>
    <property type="match status" value="1"/>
</dbReference>
<organism evidence="9 10">
    <name type="scientific">Sordaria brevicollis</name>
    <dbReference type="NCBI Taxonomy" id="83679"/>
    <lineage>
        <taxon>Eukaryota</taxon>
        <taxon>Fungi</taxon>
        <taxon>Dikarya</taxon>
        <taxon>Ascomycota</taxon>
        <taxon>Pezizomycotina</taxon>
        <taxon>Sordariomycetes</taxon>
        <taxon>Sordariomycetidae</taxon>
        <taxon>Sordariales</taxon>
        <taxon>Sordariaceae</taxon>
        <taxon>Sordaria</taxon>
    </lineage>
</organism>
<evidence type="ECO:0000256" key="3">
    <source>
        <dbReference type="ARBA" id="ARBA00023027"/>
    </source>
</evidence>
<keyword evidence="10" id="KW-1185">Reference proteome</keyword>
<evidence type="ECO:0000259" key="8">
    <source>
        <dbReference type="Pfam" id="PF08501"/>
    </source>
</evidence>
<dbReference type="AlphaFoldDB" id="A0AAE0P1G1"/>
<keyword evidence="1" id="KW-0672">Quinate metabolism</keyword>
<dbReference type="FunFam" id="3.40.50.720:FF:000610">
    <property type="entry name" value="Quinate 5-dehydrogenase QutB"/>
    <property type="match status" value="1"/>
</dbReference>
<evidence type="ECO:0000256" key="2">
    <source>
        <dbReference type="ARBA" id="ARBA00023002"/>
    </source>
</evidence>
<dbReference type="Proteomes" id="UP001281003">
    <property type="component" value="Unassembled WGS sequence"/>
</dbReference>
<evidence type="ECO:0000313" key="10">
    <source>
        <dbReference type="Proteomes" id="UP001281003"/>
    </source>
</evidence>
<reference evidence="9" key="2">
    <citation type="submission" date="2023-07" db="EMBL/GenBank/DDBJ databases">
        <authorList>
            <consortium name="Lawrence Berkeley National Laboratory"/>
            <person name="Haridas S."/>
            <person name="Hensen N."/>
            <person name="Bonometti L."/>
            <person name="Westerberg I."/>
            <person name="Brannstrom I.O."/>
            <person name="Guillou S."/>
            <person name="Cros-Aarteil S."/>
            <person name="Calhoun S."/>
            <person name="Kuo A."/>
            <person name="Mondo S."/>
            <person name="Pangilinan J."/>
            <person name="Riley R."/>
            <person name="LaButti K."/>
            <person name="Andreopoulos B."/>
            <person name="Lipzen A."/>
            <person name="Chen C."/>
            <person name="Yanf M."/>
            <person name="Daum C."/>
            <person name="Ng V."/>
            <person name="Clum A."/>
            <person name="Steindorff A."/>
            <person name="Ohm R."/>
            <person name="Martin F."/>
            <person name="Silar P."/>
            <person name="Natvig D."/>
            <person name="Lalanne C."/>
            <person name="Gautier V."/>
            <person name="Ament-velasquez S.L."/>
            <person name="Kruys A."/>
            <person name="Hutchinson M.I."/>
            <person name="Powell A.J."/>
            <person name="Barry K."/>
            <person name="Miller A.N."/>
            <person name="Grigoriev I.V."/>
            <person name="Debuchy R."/>
            <person name="Gladieux P."/>
            <person name="Thoren M.H."/>
            <person name="Johannesson H."/>
        </authorList>
    </citation>
    <scope>NUCLEOTIDE SEQUENCE</scope>
    <source>
        <strain evidence="9">FGSC 1904</strain>
    </source>
</reference>
<dbReference type="Pfam" id="PF08501">
    <property type="entry name" value="Shikimate_dh_N"/>
    <property type="match status" value="1"/>
</dbReference>
<dbReference type="InterPro" id="IPR022893">
    <property type="entry name" value="Shikimate_DH_fam"/>
</dbReference>
<evidence type="ECO:0000256" key="1">
    <source>
        <dbReference type="ARBA" id="ARBA00022911"/>
    </source>
</evidence>
<proteinExistence type="predicted"/>
<accession>A0AAE0P1G1</accession>
<name>A0AAE0P1G1_SORBR</name>
<dbReference type="Gene3D" id="3.40.50.10860">
    <property type="entry name" value="Leucine Dehydrogenase, chain A, domain 1"/>
    <property type="match status" value="1"/>
</dbReference>
<keyword evidence="3" id="KW-0520">NAD</keyword>
<sequence length="342" mass="37500">MSTSTITSSSTTTTTTTATVQPQQQEVLHLSSIPDITPYAKHGYLFGQKLAASMSPLLHSIVYSHLSLNWAQLRLDSSSIPLFLQLAQHPDFFGSSVTMPNKVSIIPHLDYLTPECRDVGACNTLFLKTDEATGRRLFCGANTDVIGVRESFVQNVADPARVYEGRPALVIGGGGAARSAVYALHKWLGATDIYLVNRDKSEVNAVIAECKERGYGDRLVHVASVEQAERLQGPGAIVACIPDFPPKTTEEVLARRIIETFLRKEEKGAMLEMCYNPSPFTELGALAEKEVWQVILGTEALIWQGIEQDKYWTGRTNDELPIQQIKEAIAAKLAEASKLHAS</sequence>
<dbReference type="InterPro" id="IPR046346">
    <property type="entry name" value="Aminoacid_DH-like_N_sf"/>
</dbReference>
<dbReference type="Gene3D" id="3.40.50.720">
    <property type="entry name" value="NAD(P)-binding Rossmann-like Domain"/>
    <property type="match status" value="1"/>
</dbReference>
<feature type="domain" description="Shikimate dehydrogenase substrate binding N-terminal" evidence="8">
    <location>
        <begin position="45"/>
        <end position="125"/>
    </location>
</feature>
<dbReference type="InterPro" id="IPR036291">
    <property type="entry name" value="NAD(P)-bd_dom_sf"/>
</dbReference>
<evidence type="ECO:0000256" key="7">
    <source>
        <dbReference type="SAM" id="MobiDB-lite"/>
    </source>
</evidence>
<dbReference type="EC" id="1.1.1.24" evidence="5"/>
<dbReference type="GO" id="GO:0030266">
    <property type="term" value="F:quinate 3-dehydrogenase (NAD+) activity"/>
    <property type="evidence" value="ECO:0007669"/>
    <property type="project" value="UniProtKB-EC"/>
</dbReference>
<dbReference type="InterPro" id="IPR013708">
    <property type="entry name" value="Shikimate_DH-bd_N"/>
</dbReference>
<comment type="caution">
    <text evidence="9">The sequence shown here is derived from an EMBL/GenBank/DDBJ whole genome shotgun (WGS) entry which is preliminary data.</text>
</comment>
<keyword evidence="2" id="KW-0560">Oxidoreductase</keyword>
<evidence type="ECO:0000313" key="9">
    <source>
        <dbReference type="EMBL" id="KAK3391520.1"/>
    </source>
</evidence>
<dbReference type="CDD" id="cd01065">
    <property type="entry name" value="NAD_bind_Shikimate_DH"/>
    <property type="match status" value="1"/>
</dbReference>
<dbReference type="PANTHER" id="PTHR21089:SF1">
    <property type="entry name" value="BIFUNCTIONAL 3-DEHYDROQUINATE DEHYDRATASE_SHIKIMATE DEHYDROGENASE, CHLOROPLASTIC"/>
    <property type="match status" value="1"/>
</dbReference>
<gene>
    <name evidence="9" type="ORF">B0T20DRAFT_81124</name>
</gene>
<reference evidence="9" key="1">
    <citation type="journal article" date="2023" name="Mol. Phylogenet. Evol.">
        <title>Genome-scale phylogeny and comparative genomics of the fungal order Sordariales.</title>
        <authorList>
            <person name="Hensen N."/>
            <person name="Bonometti L."/>
            <person name="Westerberg I."/>
            <person name="Brannstrom I.O."/>
            <person name="Guillou S."/>
            <person name="Cros-Aarteil S."/>
            <person name="Calhoun S."/>
            <person name="Haridas S."/>
            <person name="Kuo A."/>
            <person name="Mondo S."/>
            <person name="Pangilinan J."/>
            <person name="Riley R."/>
            <person name="LaButti K."/>
            <person name="Andreopoulos B."/>
            <person name="Lipzen A."/>
            <person name="Chen C."/>
            <person name="Yan M."/>
            <person name="Daum C."/>
            <person name="Ng V."/>
            <person name="Clum A."/>
            <person name="Steindorff A."/>
            <person name="Ohm R.A."/>
            <person name="Martin F."/>
            <person name="Silar P."/>
            <person name="Natvig D.O."/>
            <person name="Lalanne C."/>
            <person name="Gautier V."/>
            <person name="Ament-Velasquez S.L."/>
            <person name="Kruys A."/>
            <person name="Hutchinson M.I."/>
            <person name="Powell A.J."/>
            <person name="Barry K."/>
            <person name="Miller A.N."/>
            <person name="Grigoriev I.V."/>
            <person name="Debuchy R."/>
            <person name="Gladieux P."/>
            <person name="Hiltunen Thoren M."/>
            <person name="Johannesson H."/>
        </authorList>
    </citation>
    <scope>NUCLEOTIDE SEQUENCE</scope>
    <source>
        <strain evidence="9">FGSC 1904</strain>
    </source>
</reference>
<dbReference type="EMBL" id="JAUTDP010000013">
    <property type="protein sequence ID" value="KAK3391520.1"/>
    <property type="molecule type" value="Genomic_DNA"/>
</dbReference>
<comment type="pathway">
    <text evidence="4">Aromatic compound metabolism; 3,4-dihydroxybenzoate biosynthesis; 3-dehydroquinate from D-quinate (NAD(+) route): step 1/1.</text>
</comment>
<evidence type="ECO:0000256" key="6">
    <source>
        <dbReference type="ARBA" id="ARBA00071171"/>
    </source>
</evidence>
<feature type="compositionally biased region" description="Low complexity" evidence="7">
    <location>
        <begin position="1"/>
        <end position="19"/>
    </location>
</feature>
<dbReference type="SUPFAM" id="SSF51735">
    <property type="entry name" value="NAD(P)-binding Rossmann-fold domains"/>
    <property type="match status" value="1"/>
</dbReference>
<protein>
    <recommendedName>
        <fullName evidence="6">Quinate dehydrogenase</fullName>
        <ecNumber evidence="5">1.1.1.24</ecNumber>
    </recommendedName>
</protein>
<evidence type="ECO:0000256" key="5">
    <source>
        <dbReference type="ARBA" id="ARBA00066605"/>
    </source>
</evidence>
<dbReference type="GO" id="GO:0009423">
    <property type="term" value="P:chorismate biosynthetic process"/>
    <property type="evidence" value="ECO:0007669"/>
    <property type="project" value="TreeGrafter"/>
</dbReference>
<evidence type="ECO:0000256" key="4">
    <source>
        <dbReference type="ARBA" id="ARBA00060524"/>
    </source>
</evidence>